<dbReference type="InterPro" id="IPR037185">
    <property type="entry name" value="EmrE-like"/>
</dbReference>
<gene>
    <name evidence="9" type="primary">txxe 3222</name>
    <name evidence="9" type="ORF">TXXE_17395</name>
</gene>
<keyword evidence="3" id="KW-1003">Cell membrane</keyword>
<evidence type="ECO:0000256" key="2">
    <source>
        <dbReference type="ARBA" id="ARBA00022448"/>
    </source>
</evidence>
<proteinExistence type="inferred from homology"/>
<accession>A0ABN7S9B6</accession>
<keyword evidence="5 8" id="KW-1133">Transmembrane helix</keyword>
<evidence type="ECO:0000256" key="3">
    <source>
        <dbReference type="ARBA" id="ARBA00022475"/>
    </source>
</evidence>
<dbReference type="Gene3D" id="1.10.3730.20">
    <property type="match status" value="1"/>
</dbReference>
<dbReference type="Proteomes" id="UP000681526">
    <property type="component" value="Unassembled WGS sequence"/>
</dbReference>
<keyword evidence="4 7" id="KW-0812">Transmembrane</keyword>
<evidence type="ECO:0000313" key="9">
    <source>
        <dbReference type="EMBL" id="CAG5091986.1"/>
    </source>
</evidence>
<dbReference type="InterPro" id="IPR000390">
    <property type="entry name" value="Small_drug/metabolite_transptr"/>
</dbReference>
<dbReference type="EMBL" id="CAJRAY010000088">
    <property type="protein sequence ID" value="CAG5091986.1"/>
    <property type="molecule type" value="Genomic_DNA"/>
</dbReference>
<dbReference type="InterPro" id="IPR045324">
    <property type="entry name" value="Small_multidrug_res"/>
</dbReference>
<keyword evidence="6 8" id="KW-0472">Membrane</keyword>
<sequence length="105" mass="11373">MAWIWLLISGLGEIGGVTFIKLSDGFKRWKPTVGVAVSSFISFYFLSLALREIPIGTAYGIWTGIGAAGSVLLGMVLFKESRDIRKLLFIAMIIAGVVGLRFFGA</sequence>
<evidence type="ECO:0000256" key="7">
    <source>
        <dbReference type="RuleBase" id="RU003942"/>
    </source>
</evidence>
<dbReference type="RefSeq" id="WP_213486226.1">
    <property type="nucleotide sequence ID" value="NZ_CAJRAY010000088.1"/>
</dbReference>
<evidence type="ECO:0000256" key="4">
    <source>
        <dbReference type="ARBA" id="ARBA00022692"/>
    </source>
</evidence>
<evidence type="ECO:0000256" key="6">
    <source>
        <dbReference type="ARBA" id="ARBA00023136"/>
    </source>
</evidence>
<evidence type="ECO:0000256" key="8">
    <source>
        <dbReference type="SAM" id="Phobius"/>
    </source>
</evidence>
<feature type="transmembrane region" description="Helical" evidence="8">
    <location>
        <begin position="32"/>
        <end position="50"/>
    </location>
</feature>
<comment type="caution">
    <text evidence="9">The sequence shown here is derived from an EMBL/GenBank/DDBJ whole genome shotgun (WGS) entry which is preliminary data.</text>
</comment>
<feature type="transmembrane region" description="Helical" evidence="8">
    <location>
        <begin position="57"/>
        <end position="78"/>
    </location>
</feature>
<keyword evidence="2" id="KW-0813">Transport</keyword>
<feature type="transmembrane region" description="Helical" evidence="8">
    <location>
        <begin position="84"/>
        <end position="103"/>
    </location>
</feature>
<evidence type="ECO:0000256" key="5">
    <source>
        <dbReference type="ARBA" id="ARBA00022989"/>
    </source>
</evidence>
<protein>
    <submittedName>
        <fullName evidence="9">Small multidrug resistance protein</fullName>
    </submittedName>
</protein>
<organism evidence="9 10">
    <name type="scientific">Thermobacillus xylanilyticus</name>
    <dbReference type="NCBI Taxonomy" id="76633"/>
    <lineage>
        <taxon>Bacteria</taxon>
        <taxon>Bacillati</taxon>
        <taxon>Bacillota</taxon>
        <taxon>Bacilli</taxon>
        <taxon>Bacillales</taxon>
        <taxon>Paenibacillaceae</taxon>
        <taxon>Thermobacillus</taxon>
    </lineage>
</organism>
<name>A0ABN7S9B6_THEXY</name>
<dbReference type="PANTHER" id="PTHR30561">
    <property type="entry name" value="SMR FAMILY PROTON-DEPENDENT DRUG EFFLUX TRANSPORTER SUGE"/>
    <property type="match status" value="1"/>
</dbReference>
<dbReference type="SUPFAM" id="SSF103481">
    <property type="entry name" value="Multidrug resistance efflux transporter EmrE"/>
    <property type="match status" value="1"/>
</dbReference>
<reference evidence="9 10" key="1">
    <citation type="submission" date="2021-04" db="EMBL/GenBank/DDBJ databases">
        <authorList>
            <person name="Rakotoarivonina H."/>
        </authorList>
    </citation>
    <scope>NUCLEOTIDE SEQUENCE [LARGE SCALE GENOMIC DNA]</scope>
    <source>
        <strain evidence="9 10">XE</strain>
    </source>
</reference>
<dbReference type="PANTHER" id="PTHR30561:SF0">
    <property type="entry name" value="GUANIDINIUM EXPORTER"/>
    <property type="match status" value="1"/>
</dbReference>
<comment type="subcellular location">
    <subcellularLocation>
        <location evidence="1 7">Cell membrane</location>
        <topology evidence="1 7">Multi-pass membrane protein</topology>
    </subcellularLocation>
</comment>
<evidence type="ECO:0000313" key="10">
    <source>
        <dbReference type="Proteomes" id="UP000681526"/>
    </source>
</evidence>
<evidence type="ECO:0000256" key="1">
    <source>
        <dbReference type="ARBA" id="ARBA00004651"/>
    </source>
</evidence>
<comment type="similarity">
    <text evidence="7">Belongs to the drug/metabolite transporter (DMT) superfamily. Small multidrug resistance (SMR) (TC 2.A.7.1) family.</text>
</comment>
<dbReference type="Pfam" id="PF00893">
    <property type="entry name" value="Multi_Drug_Res"/>
    <property type="match status" value="1"/>
</dbReference>
<keyword evidence="10" id="KW-1185">Reference proteome</keyword>